<dbReference type="AlphaFoldDB" id="A0A6N6NQ91"/>
<accession>A0A6N6NQ91</accession>
<gene>
    <name evidence="1" type="ORF">F8C90_09280</name>
</gene>
<dbReference type="InterPro" id="IPR024524">
    <property type="entry name" value="DUF3800"/>
</dbReference>
<organism evidence="1 2">
    <name type="scientific">Ellagibacter isourolithinifaciens</name>
    <dbReference type="NCBI Taxonomy" id="2137581"/>
    <lineage>
        <taxon>Bacteria</taxon>
        <taxon>Bacillati</taxon>
        <taxon>Actinomycetota</taxon>
        <taxon>Coriobacteriia</taxon>
        <taxon>Eggerthellales</taxon>
        <taxon>Eggerthellaceae</taxon>
        <taxon>Ellagibacter</taxon>
    </lineage>
</organism>
<dbReference type="Pfam" id="PF12686">
    <property type="entry name" value="DUF3800"/>
    <property type="match status" value="1"/>
</dbReference>
<evidence type="ECO:0000313" key="2">
    <source>
        <dbReference type="Proteomes" id="UP000468668"/>
    </source>
</evidence>
<dbReference type="Proteomes" id="UP000468668">
    <property type="component" value="Unassembled WGS sequence"/>
</dbReference>
<sequence length="237" mass="27219">MFFKAVGGPVAKELSIFVDESGDRGGRARYYLLTLVFHDQAKSIADAVTSYEAKLARADLPNIPFHSEPLINGHKDYANLDMSQRKAMLAFFSSFVRKLPILYTTFVYRRSEFADLGKLTERMRRDISEVLLNHLGFFQSFDDVKVYYDNGQDIVKQALDRSVSQILSKGVVQRRKTSMTDYRLEQVADYLCTIELALVKYEGKEGSETYNKFFGGIGPFKKNWLKQARSKRMRQTS</sequence>
<dbReference type="OrthoDB" id="1998596at2"/>
<dbReference type="EMBL" id="WAJR01000029">
    <property type="protein sequence ID" value="KAB1637407.1"/>
    <property type="molecule type" value="Genomic_DNA"/>
</dbReference>
<evidence type="ECO:0000313" key="1">
    <source>
        <dbReference type="EMBL" id="KAB1637407.1"/>
    </source>
</evidence>
<comment type="caution">
    <text evidence="1">The sequence shown here is derived from an EMBL/GenBank/DDBJ whole genome shotgun (WGS) entry which is preliminary data.</text>
</comment>
<name>A0A6N6NQ91_9ACTN</name>
<reference evidence="1 2" key="1">
    <citation type="submission" date="2019-09" db="EMBL/GenBank/DDBJ databases">
        <title>Whole genome shotgun sequencing (WGS) of Ellagibacter isourolithinifaciens DSM 104140(T) and Adlercreutzia muris DSM 29508(T).</title>
        <authorList>
            <person name="Stoll D.A."/>
            <person name="Danylec N."/>
            <person name="Huch M."/>
        </authorList>
    </citation>
    <scope>NUCLEOTIDE SEQUENCE [LARGE SCALE GENOMIC DNA]</scope>
    <source>
        <strain evidence="1 2">DSM 104140</strain>
    </source>
</reference>
<keyword evidence="2" id="KW-1185">Reference proteome</keyword>
<protein>
    <submittedName>
        <fullName evidence="1">DUF3800 domain-containing protein</fullName>
    </submittedName>
</protein>
<proteinExistence type="predicted"/>